<protein>
    <recommendedName>
        <fullName evidence="4">Tripartite tricarboxylate transporter substrate binding protein</fullName>
    </recommendedName>
</protein>
<accession>A0A4Q1HJA6</accession>
<dbReference type="Gene3D" id="3.40.190.150">
    <property type="entry name" value="Bordetella uptake gene, domain 1"/>
    <property type="match status" value="1"/>
</dbReference>
<dbReference type="CDD" id="cd07012">
    <property type="entry name" value="PBP2_Bug_TTT"/>
    <property type="match status" value="1"/>
</dbReference>
<dbReference type="SUPFAM" id="SSF53850">
    <property type="entry name" value="Periplasmic binding protein-like II"/>
    <property type="match status" value="1"/>
</dbReference>
<evidence type="ECO:0000313" key="3">
    <source>
        <dbReference type="Proteomes" id="UP000290849"/>
    </source>
</evidence>
<sequence>MKLASTHIRPRPGAIAAIVGIVAIAGALLSAPMPSRAAATFPDRPITLITPYPPGGSLDAVGRPLAQMFEKATGQSMIIENVGGAGGLIGANKVAKAAADGNTLLLASNGQVTIAPLVYKDMSYDPQTDLVPIVHLVDQTAVLYAGAKSPYKTFADVAAAARNGQEPLQFASTGTGSISHLALELLAQKMGVRFTHVPYRGAAPALQDLAGGQVPLLFTFVGSAKPLTQSGMVRPLAVAATQRLASLPDVPTFAELGYPDVQASVWIGLMAPKGTPADRIGKLSTIVAGILANPDFKKIMADNNMETKGGSVAAFQAMMAADARRWTDLARTVDLASTR</sequence>
<keyword evidence="3" id="KW-1185">Reference proteome</keyword>
<name>A0A4Q1HJA6_9BURK</name>
<evidence type="ECO:0000256" key="1">
    <source>
        <dbReference type="ARBA" id="ARBA00006987"/>
    </source>
</evidence>
<gene>
    <name evidence="2" type="ORF">C7R54_16465</name>
</gene>
<dbReference type="PANTHER" id="PTHR42928:SF5">
    <property type="entry name" value="BLR1237 PROTEIN"/>
    <property type="match status" value="1"/>
</dbReference>
<dbReference type="PANTHER" id="PTHR42928">
    <property type="entry name" value="TRICARBOXYLATE-BINDING PROTEIN"/>
    <property type="match status" value="1"/>
</dbReference>
<dbReference type="PIRSF" id="PIRSF017082">
    <property type="entry name" value="YflP"/>
    <property type="match status" value="1"/>
</dbReference>
<reference evidence="2 3" key="1">
    <citation type="journal article" date="2017" name="Int. J. Syst. Evol. Microbiol.">
        <title>Achromobacter aloeverae sp. nov., isolated from the root of Aloe vera (L.) Burm.f.</title>
        <authorList>
            <person name="Kuncharoen N."/>
            <person name="Muramatsu Y."/>
            <person name="Shibata C."/>
            <person name="Kamakura Y."/>
            <person name="Nakagawa Y."/>
            <person name="Tanasupawat S."/>
        </authorList>
    </citation>
    <scope>NUCLEOTIDE SEQUENCE [LARGE SCALE GENOMIC DNA]</scope>
    <source>
        <strain evidence="2 3">AVA-1</strain>
    </source>
</reference>
<evidence type="ECO:0000313" key="2">
    <source>
        <dbReference type="EMBL" id="RXN88151.1"/>
    </source>
</evidence>
<dbReference type="InterPro" id="IPR005064">
    <property type="entry name" value="BUG"/>
</dbReference>
<dbReference type="EMBL" id="PYAL01000004">
    <property type="protein sequence ID" value="RXN88151.1"/>
    <property type="molecule type" value="Genomic_DNA"/>
</dbReference>
<dbReference type="InterPro" id="IPR042100">
    <property type="entry name" value="Bug_dom1"/>
</dbReference>
<dbReference type="RefSeq" id="WP_129151516.1">
    <property type="nucleotide sequence ID" value="NZ_JBHSDO010000011.1"/>
</dbReference>
<comment type="similarity">
    <text evidence="1">Belongs to the UPF0065 (bug) family.</text>
</comment>
<dbReference type="Pfam" id="PF03401">
    <property type="entry name" value="TctC"/>
    <property type="match status" value="1"/>
</dbReference>
<evidence type="ECO:0008006" key="4">
    <source>
        <dbReference type="Google" id="ProtNLM"/>
    </source>
</evidence>
<dbReference type="Proteomes" id="UP000290849">
    <property type="component" value="Unassembled WGS sequence"/>
</dbReference>
<dbReference type="OrthoDB" id="8631476at2"/>
<comment type="caution">
    <text evidence="2">The sequence shown here is derived from an EMBL/GenBank/DDBJ whole genome shotgun (WGS) entry which is preliminary data.</text>
</comment>
<proteinExistence type="inferred from homology"/>
<dbReference type="AlphaFoldDB" id="A0A4Q1HJA6"/>
<organism evidence="2 3">
    <name type="scientific">Achromobacter aloeverae</name>
    <dbReference type="NCBI Taxonomy" id="1750518"/>
    <lineage>
        <taxon>Bacteria</taxon>
        <taxon>Pseudomonadati</taxon>
        <taxon>Pseudomonadota</taxon>
        <taxon>Betaproteobacteria</taxon>
        <taxon>Burkholderiales</taxon>
        <taxon>Alcaligenaceae</taxon>
        <taxon>Achromobacter</taxon>
    </lineage>
</organism>
<dbReference type="Gene3D" id="3.40.190.10">
    <property type="entry name" value="Periplasmic binding protein-like II"/>
    <property type="match status" value="1"/>
</dbReference>